<proteinExistence type="inferred from homology"/>
<feature type="domain" description="Peptidase M20 dimerisation" evidence="10">
    <location>
        <begin position="171"/>
        <end position="278"/>
    </location>
</feature>
<keyword evidence="4" id="KW-0055">Arginine biosynthesis</keyword>
<dbReference type="InterPro" id="IPR001261">
    <property type="entry name" value="ArgE/DapE_CS"/>
</dbReference>
<evidence type="ECO:0000256" key="7">
    <source>
        <dbReference type="ARBA" id="ARBA00022801"/>
    </source>
</evidence>
<evidence type="ECO:0000259" key="10">
    <source>
        <dbReference type="Pfam" id="PF07687"/>
    </source>
</evidence>
<dbReference type="SUPFAM" id="SSF53187">
    <property type="entry name" value="Zn-dependent exopeptidases"/>
    <property type="match status" value="1"/>
</dbReference>
<dbReference type="InterPro" id="IPR011650">
    <property type="entry name" value="Peptidase_M20_dimer"/>
</dbReference>
<dbReference type="EMBL" id="JAAGSC010000041">
    <property type="protein sequence ID" value="NDY96178.1"/>
    <property type="molecule type" value="Genomic_DNA"/>
</dbReference>
<evidence type="ECO:0000313" key="12">
    <source>
        <dbReference type="Proteomes" id="UP000484885"/>
    </source>
</evidence>
<dbReference type="GO" id="GO:0046872">
    <property type="term" value="F:metal ion binding"/>
    <property type="evidence" value="ECO:0007669"/>
    <property type="project" value="UniProtKB-KW"/>
</dbReference>
<sequence length="387" mass="41645">MSAVADHLSSLIAFPTVSRDSNLALIDWIEARLAGLGARCRRTCSDDRRKANLWASFGPQARGGVVLSGHTDVVPVDGQDWATDPFDLVERDGRLYGRGTADMKGFSAAILAVLEQADLATLRQPLHVALSYDEEVGCLGVDRMIDDAVAAGARPDYAVIGEPTTMRVIRAHKSINVFRTRITGKAAHSSQPHRGAGAIFAAGRLIEQLYRIGEEKRAAAGDNGFDPPWTTVQVGVIRGGNAVNILPADCQFLWEYRALPDEDADEIIERVQGFARDKVLPSLREFAPDADIAIDTLARVPPLVPDPDQRGEKWIADLPGVRAGGSGEVAFATEAGSFQRAGIASVVCGPGSIDQAHQPDEFIELSELERCQDMLSGIVERLSRSAA</sequence>
<evidence type="ECO:0000256" key="2">
    <source>
        <dbReference type="ARBA" id="ARBA00005691"/>
    </source>
</evidence>
<keyword evidence="6" id="KW-0479">Metal-binding</keyword>
<dbReference type="InterPro" id="IPR002933">
    <property type="entry name" value="Peptidase_M20"/>
</dbReference>
<dbReference type="InterPro" id="IPR036264">
    <property type="entry name" value="Bact_exopeptidase_dim_dom"/>
</dbReference>
<evidence type="ECO:0000313" key="11">
    <source>
        <dbReference type="EMBL" id="NDY96178.1"/>
    </source>
</evidence>
<evidence type="ECO:0000256" key="5">
    <source>
        <dbReference type="ARBA" id="ARBA00022605"/>
    </source>
</evidence>
<keyword evidence="9" id="KW-0170">Cobalt</keyword>
<dbReference type="PANTHER" id="PTHR43808:SF31">
    <property type="entry name" value="N-ACETYL-L-CITRULLINE DEACETYLASE"/>
    <property type="match status" value="1"/>
</dbReference>
<dbReference type="GO" id="GO:0008777">
    <property type="term" value="F:acetylornithine deacetylase activity"/>
    <property type="evidence" value="ECO:0007669"/>
    <property type="project" value="UniProtKB-EC"/>
</dbReference>
<reference evidence="11 12" key="1">
    <citation type="submission" date="2020-02" db="EMBL/GenBank/DDBJ databases">
        <authorList>
            <person name="Zhang X.-Y."/>
        </authorList>
    </citation>
    <scope>NUCLEOTIDE SEQUENCE [LARGE SCALE GENOMIC DNA]</scope>
    <source>
        <strain evidence="11 12">C33</strain>
    </source>
</reference>
<evidence type="ECO:0000256" key="4">
    <source>
        <dbReference type="ARBA" id="ARBA00022571"/>
    </source>
</evidence>
<dbReference type="PROSITE" id="PS00759">
    <property type="entry name" value="ARGE_DAPE_CPG2_2"/>
    <property type="match status" value="1"/>
</dbReference>
<dbReference type="NCBIfam" id="TIGR01892">
    <property type="entry name" value="AcOrn-deacetyl"/>
    <property type="match status" value="1"/>
</dbReference>
<keyword evidence="12" id="KW-1185">Reference proteome</keyword>
<dbReference type="SUPFAM" id="SSF55031">
    <property type="entry name" value="Bacterial exopeptidase dimerisation domain"/>
    <property type="match status" value="1"/>
</dbReference>
<evidence type="ECO:0000256" key="8">
    <source>
        <dbReference type="ARBA" id="ARBA00022833"/>
    </source>
</evidence>
<dbReference type="RefSeq" id="WP_164211548.1">
    <property type="nucleotide sequence ID" value="NZ_JAAGSC010000041.1"/>
</dbReference>
<evidence type="ECO:0000256" key="6">
    <source>
        <dbReference type="ARBA" id="ARBA00022723"/>
    </source>
</evidence>
<evidence type="ECO:0000256" key="9">
    <source>
        <dbReference type="ARBA" id="ARBA00023285"/>
    </source>
</evidence>
<dbReference type="AlphaFoldDB" id="A0A845UZJ5"/>
<dbReference type="InterPro" id="IPR010169">
    <property type="entry name" value="AcOrn-deacetyl"/>
</dbReference>
<dbReference type="InterPro" id="IPR050072">
    <property type="entry name" value="Peptidase_M20A"/>
</dbReference>
<dbReference type="EC" id="3.5.1.16" evidence="11"/>
<organism evidence="11 12">
    <name type="scientific">Wenzhouxiangella limi</name>
    <dbReference type="NCBI Taxonomy" id="2707351"/>
    <lineage>
        <taxon>Bacteria</taxon>
        <taxon>Pseudomonadati</taxon>
        <taxon>Pseudomonadota</taxon>
        <taxon>Gammaproteobacteria</taxon>
        <taxon>Chromatiales</taxon>
        <taxon>Wenzhouxiangellaceae</taxon>
        <taxon>Wenzhouxiangella</taxon>
    </lineage>
</organism>
<dbReference type="PANTHER" id="PTHR43808">
    <property type="entry name" value="ACETYLORNITHINE DEACETYLASE"/>
    <property type="match status" value="1"/>
</dbReference>
<dbReference type="Pfam" id="PF07687">
    <property type="entry name" value="M20_dimer"/>
    <property type="match status" value="1"/>
</dbReference>
<keyword evidence="5" id="KW-0028">Amino-acid biosynthesis</keyword>
<dbReference type="GO" id="GO:0006526">
    <property type="term" value="P:L-arginine biosynthetic process"/>
    <property type="evidence" value="ECO:0007669"/>
    <property type="project" value="UniProtKB-KW"/>
</dbReference>
<evidence type="ECO:0000256" key="1">
    <source>
        <dbReference type="ARBA" id="ARBA00001947"/>
    </source>
</evidence>
<protein>
    <submittedName>
        <fullName evidence="11">Acetylornithine deacetylase</fullName>
        <ecNumber evidence="11">3.5.1.16</ecNumber>
    </submittedName>
</protein>
<comment type="cofactor">
    <cofactor evidence="1">
        <name>Zn(2+)</name>
        <dbReference type="ChEBI" id="CHEBI:29105"/>
    </cofactor>
</comment>
<keyword evidence="3" id="KW-0963">Cytoplasm</keyword>
<dbReference type="NCBIfam" id="NF005710">
    <property type="entry name" value="PRK07522.1"/>
    <property type="match status" value="1"/>
</dbReference>
<name>A0A845UZJ5_9GAMM</name>
<comment type="caution">
    <text evidence="11">The sequence shown here is derived from an EMBL/GenBank/DDBJ whole genome shotgun (WGS) entry which is preliminary data.</text>
</comment>
<dbReference type="Proteomes" id="UP000484885">
    <property type="component" value="Unassembled WGS sequence"/>
</dbReference>
<dbReference type="Gene3D" id="3.30.70.360">
    <property type="match status" value="1"/>
</dbReference>
<evidence type="ECO:0000256" key="3">
    <source>
        <dbReference type="ARBA" id="ARBA00022490"/>
    </source>
</evidence>
<gene>
    <name evidence="11" type="primary">argE</name>
    <name evidence="11" type="ORF">G3I74_10585</name>
</gene>
<comment type="similarity">
    <text evidence="2">Belongs to the peptidase M20A family. ArgE subfamily.</text>
</comment>
<dbReference type="Pfam" id="PF01546">
    <property type="entry name" value="Peptidase_M20"/>
    <property type="match status" value="1"/>
</dbReference>
<keyword evidence="8" id="KW-0862">Zinc</keyword>
<keyword evidence="7 11" id="KW-0378">Hydrolase</keyword>
<dbReference type="Gene3D" id="3.40.630.10">
    <property type="entry name" value="Zn peptidases"/>
    <property type="match status" value="1"/>
</dbReference>
<dbReference type="CDD" id="cd03894">
    <property type="entry name" value="M20_ArgE"/>
    <property type="match status" value="1"/>
</dbReference>
<accession>A0A845UZJ5</accession>